<reference evidence="2 3" key="1">
    <citation type="submission" date="2021-06" db="EMBL/GenBank/DDBJ databases">
        <title>A haploid diamondback moth (Plutella xylostella L.) genome assembly resolves 31 chromosomes and identifies a diamide resistance mutation.</title>
        <authorList>
            <person name="Ward C.M."/>
            <person name="Perry K.D."/>
            <person name="Baker G."/>
            <person name="Powis K."/>
            <person name="Heckel D.G."/>
            <person name="Baxter S.W."/>
        </authorList>
    </citation>
    <scope>NUCLEOTIDE SEQUENCE [LARGE SCALE GENOMIC DNA]</scope>
    <source>
        <strain evidence="2 3">LV</strain>
        <tissue evidence="2">Single pupa</tissue>
    </source>
</reference>
<keyword evidence="1" id="KW-0812">Transmembrane</keyword>
<proteinExistence type="predicted"/>
<sequence>MLVQILTYQNDPEDCHMLPQNHKLYVNFTSVTTVFGSIVVSIPACHAGDRGSIPRRRDLFVFTYLHYILFMNFIIYYDDSHYYLCYHIRNYLFLPIEDSKNNKTLNSFWKGG</sequence>
<evidence type="ECO:0000256" key="1">
    <source>
        <dbReference type="SAM" id="Phobius"/>
    </source>
</evidence>
<keyword evidence="1" id="KW-0472">Membrane</keyword>
<protein>
    <submittedName>
        <fullName evidence="2">Uncharacterized protein</fullName>
    </submittedName>
</protein>
<dbReference type="Proteomes" id="UP000823941">
    <property type="component" value="Chromosome 21"/>
</dbReference>
<name>A0ABQ7Q4P1_PLUXY</name>
<feature type="transmembrane region" description="Helical" evidence="1">
    <location>
        <begin position="59"/>
        <end position="77"/>
    </location>
</feature>
<keyword evidence="3" id="KW-1185">Reference proteome</keyword>
<comment type="caution">
    <text evidence="2">The sequence shown here is derived from an EMBL/GenBank/DDBJ whole genome shotgun (WGS) entry which is preliminary data.</text>
</comment>
<gene>
    <name evidence="2" type="ORF">JYU34_015727</name>
</gene>
<organism evidence="2 3">
    <name type="scientific">Plutella xylostella</name>
    <name type="common">Diamondback moth</name>
    <name type="synonym">Plutella maculipennis</name>
    <dbReference type="NCBI Taxonomy" id="51655"/>
    <lineage>
        <taxon>Eukaryota</taxon>
        <taxon>Metazoa</taxon>
        <taxon>Ecdysozoa</taxon>
        <taxon>Arthropoda</taxon>
        <taxon>Hexapoda</taxon>
        <taxon>Insecta</taxon>
        <taxon>Pterygota</taxon>
        <taxon>Neoptera</taxon>
        <taxon>Endopterygota</taxon>
        <taxon>Lepidoptera</taxon>
        <taxon>Glossata</taxon>
        <taxon>Ditrysia</taxon>
        <taxon>Yponomeutoidea</taxon>
        <taxon>Plutellidae</taxon>
        <taxon>Plutella</taxon>
    </lineage>
</organism>
<keyword evidence="1" id="KW-1133">Transmembrane helix</keyword>
<evidence type="ECO:0000313" key="3">
    <source>
        <dbReference type="Proteomes" id="UP000823941"/>
    </source>
</evidence>
<feature type="transmembrane region" description="Helical" evidence="1">
    <location>
        <begin position="24"/>
        <end position="47"/>
    </location>
</feature>
<evidence type="ECO:0000313" key="2">
    <source>
        <dbReference type="EMBL" id="KAG7300178.1"/>
    </source>
</evidence>
<accession>A0ABQ7Q4P1</accession>
<dbReference type="EMBL" id="JAHIBW010000021">
    <property type="protein sequence ID" value="KAG7300178.1"/>
    <property type="molecule type" value="Genomic_DNA"/>
</dbReference>